<dbReference type="InterPro" id="IPR019805">
    <property type="entry name" value="Heat_shock_protein_90_CS"/>
</dbReference>
<feature type="binding site" evidence="7">
    <location>
        <position position="98"/>
    </location>
    <ligand>
        <name>ATP</name>
        <dbReference type="ChEBI" id="CHEBI:30616"/>
    </ligand>
</feature>
<dbReference type="SMART" id="SM00387">
    <property type="entry name" value="HATPase_c"/>
    <property type="match status" value="1"/>
</dbReference>
<dbReference type="PROSITE" id="PS00298">
    <property type="entry name" value="HSP90"/>
    <property type="match status" value="1"/>
</dbReference>
<feature type="binding site" evidence="7">
    <location>
        <position position="92"/>
    </location>
    <ligand>
        <name>ATP</name>
        <dbReference type="ChEBI" id="CHEBI:30616"/>
    </ligand>
</feature>
<dbReference type="InterPro" id="IPR037196">
    <property type="entry name" value="HSP90_C"/>
</dbReference>
<dbReference type="InterPro" id="IPR020575">
    <property type="entry name" value="Hsp90_N"/>
</dbReference>
<comment type="subcellular location">
    <subcellularLocation>
        <location evidence="1">Cytoplasm</location>
    </subcellularLocation>
</comment>
<sequence length="703" mass="80575">MSTETYAFNADIQQLMSLIINTFYSNKEVFLRELISNSSDALDKIRFISLTNHEVLSTEGSLAIKVVPDKTNNTLTIIDTGIGMTKEEMVKNLGTIAKSGTKAFMEALSSGADISMIGQFGVGFYSAFLVADKVTVISKNNDDQQYVWESTAGGTFNISLDENPNSERLTRGTKVILTLKEDQLEFLEEKKLKELIKKHSQFIGFPIELYVEKTKEKEVSESEDEEEEKKEEGEKPKIEEVTEEEEKEKKKKKTKKIKEVSHEYEQVNKTKPLWMRAPESITKEEYGAFYKSLTNDWEDHLAVKHFTVEGQLEFKAILFVPKRAPFDQFETRKKRNNIKLYVRRVFIMDDCDELIPEFLSFIKGVVDSEDLPLNISRETLQQNKILSVIKKTLVKKCLELFNEIAANEEDYKKFYEQFSKNLKLGIHEDTTNRTKIAELLRYHTSKSGDDMISLKEYVSRMKEGQKDIYYITGESRQSVANSPFIEALKKKNYEVIYMVDPIDEYAVQQLKEFDGKKLKSITKEGLELDQSEEEKKAFEESKAQFEGLCKLIKDVLGDKVEKVMVGSRISDSPCVLVTGEYGWTANMERIMKAQALRDSSTSAYMQSKKTMEINPKHPIVIKLKAKSDEDKSDKTVKDLIWLLYETSLLTSGFSLEEPNVFSNRIHRMIKLGLSIEDEEEESAAVEEDLPPLEGPASNMDEVD</sequence>
<proteinExistence type="inferred from homology"/>
<evidence type="ECO:0000256" key="3">
    <source>
        <dbReference type="ARBA" id="ARBA00022490"/>
    </source>
</evidence>
<feature type="domain" description="Histidine kinase/HSP90-like ATPase" evidence="9">
    <location>
        <begin position="26"/>
        <end position="183"/>
    </location>
</feature>
<feature type="binding site" evidence="7">
    <location>
        <position position="37"/>
    </location>
    <ligand>
        <name>ATP</name>
        <dbReference type="ChEBI" id="CHEBI:30616"/>
    </ligand>
</feature>
<evidence type="ECO:0000259" key="9">
    <source>
        <dbReference type="SMART" id="SM00387"/>
    </source>
</evidence>
<dbReference type="AlphaFoldDB" id="A0AAU9JKZ8"/>
<dbReference type="NCBIfam" id="NF003555">
    <property type="entry name" value="PRK05218.1"/>
    <property type="match status" value="1"/>
</dbReference>
<dbReference type="PIRSF" id="PIRSF002583">
    <property type="entry name" value="Hsp90"/>
    <property type="match status" value="1"/>
</dbReference>
<feature type="region of interest" description="Disordered" evidence="8">
    <location>
        <begin position="677"/>
        <end position="703"/>
    </location>
</feature>
<dbReference type="PRINTS" id="PR00775">
    <property type="entry name" value="HEATSHOCK90"/>
</dbReference>
<dbReference type="GO" id="GO:0016887">
    <property type="term" value="F:ATP hydrolysis activity"/>
    <property type="evidence" value="ECO:0007669"/>
    <property type="project" value="InterPro"/>
</dbReference>
<evidence type="ECO:0000256" key="5">
    <source>
        <dbReference type="ARBA" id="ARBA00022840"/>
    </source>
</evidence>
<feature type="binding site" evidence="7">
    <location>
        <begin position="99"/>
        <end position="100"/>
    </location>
    <ligand>
        <name>ATP</name>
        <dbReference type="ChEBI" id="CHEBI:30616"/>
    </ligand>
</feature>
<dbReference type="HAMAP" id="MF_00505">
    <property type="entry name" value="HSP90"/>
    <property type="match status" value="1"/>
</dbReference>
<keyword evidence="11" id="KW-1185">Reference proteome</keyword>
<dbReference type="GO" id="GO:0140662">
    <property type="term" value="F:ATP-dependent protein folding chaperone"/>
    <property type="evidence" value="ECO:0007669"/>
    <property type="project" value="InterPro"/>
</dbReference>
<dbReference type="Pfam" id="PF13589">
    <property type="entry name" value="HATPase_c_3"/>
    <property type="match status" value="1"/>
</dbReference>
<dbReference type="Pfam" id="PF00183">
    <property type="entry name" value="HSP90"/>
    <property type="match status" value="1"/>
</dbReference>
<feature type="binding site" evidence="7">
    <location>
        <position position="33"/>
    </location>
    <ligand>
        <name>ATP</name>
        <dbReference type="ChEBI" id="CHEBI:30616"/>
    </ligand>
</feature>
<dbReference type="SUPFAM" id="SSF110942">
    <property type="entry name" value="HSP90 C-terminal domain"/>
    <property type="match status" value="1"/>
</dbReference>
<feature type="binding site" evidence="7">
    <location>
        <position position="173"/>
    </location>
    <ligand>
        <name>ATP</name>
        <dbReference type="ChEBI" id="CHEBI:30616"/>
    </ligand>
</feature>
<dbReference type="FunFam" id="3.30.230.80:FF:000001">
    <property type="entry name" value="Heat shock protein 90 alpha"/>
    <property type="match status" value="1"/>
</dbReference>
<keyword evidence="5 7" id="KW-0067">ATP-binding</keyword>
<accession>A0AAU9JKZ8</accession>
<dbReference type="InterPro" id="IPR020568">
    <property type="entry name" value="Ribosomal_Su5_D2-typ_SF"/>
</dbReference>
<evidence type="ECO:0000256" key="4">
    <source>
        <dbReference type="ARBA" id="ARBA00022741"/>
    </source>
</evidence>
<feature type="binding site" evidence="7">
    <location>
        <begin position="119"/>
        <end position="124"/>
    </location>
    <ligand>
        <name>ATP</name>
        <dbReference type="ChEBI" id="CHEBI:30616"/>
    </ligand>
</feature>
<feature type="region of interest" description="Disordered" evidence="8">
    <location>
        <begin position="216"/>
        <end position="255"/>
    </location>
</feature>
<dbReference type="InterPro" id="IPR036890">
    <property type="entry name" value="HATPase_C_sf"/>
</dbReference>
<dbReference type="Gene3D" id="1.20.120.790">
    <property type="entry name" value="Heat shock protein 90, C-terminal domain"/>
    <property type="match status" value="1"/>
</dbReference>
<reference evidence="10" key="1">
    <citation type="submission" date="2021-09" db="EMBL/GenBank/DDBJ databases">
        <authorList>
            <consortium name="AG Swart"/>
            <person name="Singh M."/>
            <person name="Singh A."/>
            <person name="Seah K."/>
            <person name="Emmerich C."/>
        </authorList>
    </citation>
    <scope>NUCLEOTIDE SEQUENCE</scope>
    <source>
        <strain evidence="10">ATCC30299</strain>
    </source>
</reference>
<gene>
    <name evidence="10" type="ORF">BSTOLATCC_MIC40739</name>
</gene>
<keyword evidence="4 7" id="KW-0547">Nucleotide-binding</keyword>
<evidence type="ECO:0000256" key="7">
    <source>
        <dbReference type="PIRSR" id="PIRSR002583-1"/>
    </source>
</evidence>
<comment type="caution">
    <text evidence="10">The sequence shown here is derived from an EMBL/GenBank/DDBJ whole genome shotgun (WGS) entry which is preliminary data.</text>
</comment>
<dbReference type="Gene3D" id="3.30.230.80">
    <property type="match status" value="1"/>
</dbReference>
<dbReference type="Gene3D" id="3.40.50.11260">
    <property type="match status" value="1"/>
</dbReference>
<dbReference type="Gene3D" id="3.30.565.10">
    <property type="entry name" value="Histidine kinase-like ATPase, C-terminal domain"/>
    <property type="match status" value="1"/>
</dbReference>
<evidence type="ECO:0000256" key="6">
    <source>
        <dbReference type="ARBA" id="ARBA00023186"/>
    </source>
</evidence>
<feature type="binding site" evidence="7">
    <location>
        <position position="79"/>
    </location>
    <ligand>
        <name>ATP</name>
        <dbReference type="ChEBI" id="CHEBI:30616"/>
    </ligand>
</feature>
<dbReference type="InterPro" id="IPR003594">
    <property type="entry name" value="HATPase_dom"/>
</dbReference>
<name>A0AAU9JKZ8_9CILI</name>
<feature type="binding site" evidence="7">
    <location>
        <position position="84"/>
    </location>
    <ligand>
        <name>ATP</name>
        <dbReference type="ChEBI" id="CHEBI:30616"/>
    </ligand>
</feature>
<dbReference type="Proteomes" id="UP001162131">
    <property type="component" value="Unassembled WGS sequence"/>
</dbReference>
<evidence type="ECO:0000256" key="8">
    <source>
        <dbReference type="SAM" id="MobiDB-lite"/>
    </source>
</evidence>
<dbReference type="SUPFAM" id="SSF55874">
    <property type="entry name" value="ATPase domain of HSP90 chaperone/DNA topoisomerase II/histidine kinase"/>
    <property type="match status" value="1"/>
</dbReference>
<protein>
    <recommendedName>
        <fullName evidence="9">Histidine kinase/HSP90-like ATPase domain-containing protein</fullName>
    </recommendedName>
</protein>
<feature type="binding site" evidence="7">
    <location>
        <position position="377"/>
    </location>
    <ligand>
        <name>ATP</name>
        <dbReference type="ChEBI" id="CHEBI:30616"/>
    </ligand>
</feature>
<dbReference type="FunFam" id="1.20.120.790:FF:000001">
    <property type="entry name" value="Heat shock protein 90 alpha"/>
    <property type="match status" value="1"/>
</dbReference>
<dbReference type="CDD" id="cd16927">
    <property type="entry name" value="HATPase_Hsp90-like"/>
    <property type="match status" value="1"/>
</dbReference>
<evidence type="ECO:0000313" key="11">
    <source>
        <dbReference type="Proteomes" id="UP001162131"/>
    </source>
</evidence>
<dbReference type="SUPFAM" id="SSF54211">
    <property type="entry name" value="Ribosomal protein S5 domain 2-like"/>
    <property type="match status" value="1"/>
</dbReference>
<keyword evidence="3" id="KW-0963">Cytoplasm</keyword>
<feature type="compositionally biased region" description="Basic and acidic residues" evidence="8">
    <location>
        <begin position="230"/>
        <end position="240"/>
    </location>
</feature>
<dbReference type="GO" id="GO:0005737">
    <property type="term" value="C:cytoplasm"/>
    <property type="evidence" value="ECO:0007669"/>
    <property type="project" value="UniProtKB-SubCell"/>
</dbReference>
<organism evidence="10 11">
    <name type="scientific">Blepharisma stoltei</name>
    <dbReference type="NCBI Taxonomy" id="1481888"/>
    <lineage>
        <taxon>Eukaryota</taxon>
        <taxon>Sar</taxon>
        <taxon>Alveolata</taxon>
        <taxon>Ciliophora</taxon>
        <taxon>Postciliodesmatophora</taxon>
        <taxon>Heterotrichea</taxon>
        <taxon>Heterotrichida</taxon>
        <taxon>Blepharismidae</taxon>
        <taxon>Blepharisma</taxon>
    </lineage>
</organism>
<dbReference type="FunFam" id="3.30.565.10:FF:000001">
    <property type="entry name" value="Heat shock protein HSP 90-alpha"/>
    <property type="match status" value="1"/>
</dbReference>
<dbReference type="EMBL" id="CAJZBQ010000040">
    <property type="protein sequence ID" value="CAG9326310.1"/>
    <property type="molecule type" value="Genomic_DNA"/>
</dbReference>
<evidence type="ECO:0000256" key="1">
    <source>
        <dbReference type="ARBA" id="ARBA00004496"/>
    </source>
</evidence>
<comment type="similarity">
    <text evidence="2">Belongs to the heat shock protein 90 family.</text>
</comment>
<evidence type="ECO:0000256" key="2">
    <source>
        <dbReference type="ARBA" id="ARBA00008239"/>
    </source>
</evidence>
<dbReference type="GO" id="GO:0005524">
    <property type="term" value="F:ATP binding"/>
    <property type="evidence" value="ECO:0007669"/>
    <property type="project" value="UniProtKB-KW"/>
</dbReference>
<dbReference type="InterPro" id="IPR001404">
    <property type="entry name" value="Hsp90_fam"/>
</dbReference>
<dbReference type="GO" id="GO:0051082">
    <property type="term" value="F:unfolded protein binding"/>
    <property type="evidence" value="ECO:0007669"/>
    <property type="project" value="InterPro"/>
</dbReference>
<dbReference type="PANTHER" id="PTHR11528">
    <property type="entry name" value="HEAT SHOCK PROTEIN 90 FAMILY MEMBER"/>
    <property type="match status" value="1"/>
</dbReference>
<dbReference type="FunFam" id="3.40.50.11260:FF:000001">
    <property type="entry name" value="Heat shock protein 90 alpha"/>
    <property type="match status" value="1"/>
</dbReference>
<evidence type="ECO:0000313" key="10">
    <source>
        <dbReference type="EMBL" id="CAG9326310.1"/>
    </source>
</evidence>
<feature type="compositionally biased region" description="Acidic residues" evidence="8">
    <location>
        <begin position="677"/>
        <end position="690"/>
    </location>
</feature>
<keyword evidence="6" id="KW-0143">Chaperone</keyword>